<evidence type="ECO:0000256" key="1">
    <source>
        <dbReference type="SAM" id="SignalP"/>
    </source>
</evidence>
<keyword evidence="1" id="KW-0732">Signal</keyword>
<comment type="caution">
    <text evidence="2">The sequence shown here is derived from an EMBL/GenBank/DDBJ whole genome shotgun (WGS) entry which is preliminary data.</text>
</comment>
<sequence length="137" mass="14675">MKLKLAYALGIIAPVSIVQPSYAALIDFTGGTVYQFGGSTATTDTTRNYANVDYYEEDGVRFDYIGPPGNPFPPVGANNIGNYYNVGNDVIHGHWDEGGFGFLESIVVNKIDGSSFDLNYFKITTNTAIGGAAVSDE</sequence>
<accession>A0A929A0B1</accession>
<feature type="signal peptide" evidence="1">
    <location>
        <begin position="1"/>
        <end position="23"/>
    </location>
</feature>
<dbReference type="AlphaFoldDB" id="A0A929A0B1"/>
<dbReference type="RefSeq" id="WP_193996508.1">
    <property type="nucleotide sequence ID" value="NZ_JADEXP010000489.1"/>
</dbReference>
<dbReference type="EMBL" id="JADEXP010000489">
    <property type="protein sequence ID" value="MBE9070653.1"/>
    <property type="molecule type" value="Genomic_DNA"/>
</dbReference>
<evidence type="ECO:0000313" key="2">
    <source>
        <dbReference type="EMBL" id="MBE9070653.1"/>
    </source>
</evidence>
<reference evidence="2" key="1">
    <citation type="submission" date="2020-10" db="EMBL/GenBank/DDBJ databases">
        <authorList>
            <person name="Castelo-Branco R."/>
            <person name="Eusebio N."/>
            <person name="Adriana R."/>
            <person name="Vieira A."/>
            <person name="Brugerolle De Fraissinette N."/>
            <person name="Rezende De Castro R."/>
            <person name="Schneider M.P."/>
            <person name="Vasconcelos V."/>
            <person name="Leao P.N."/>
        </authorList>
    </citation>
    <scope>NUCLEOTIDE SEQUENCE</scope>
    <source>
        <strain evidence="2">LEGE 11479</strain>
    </source>
</reference>
<feature type="chain" id="PRO_5036978072" description="PEP-CTERM sorting domain-containing protein" evidence="1">
    <location>
        <begin position="24"/>
        <end position="137"/>
    </location>
</feature>
<keyword evidence="3" id="KW-1185">Reference proteome</keyword>
<evidence type="ECO:0000313" key="3">
    <source>
        <dbReference type="Proteomes" id="UP000615026"/>
    </source>
</evidence>
<gene>
    <name evidence="2" type="ORF">IQ260_28845</name>
</gene>
<name>A0A929A0B1_LEPEC</name>
<organism evidence="2 3">
    <name type="scientific">Leptolyngbya cf. ectocarpi LEGE 11479</name>
    <dbReference type="NCBI Taxonomy" id="1828722"/>
    <lineage>
        <taxon>Bacteria</taxon>
        <taxon>Bacillati</taxon>
        <taxon>Cyanobacteriota</taxon>
        <taxon>Cyanophyceae</taxon>
        <taxon>Leptolyngbyales</taxon>
        <taxon>Leptolyngbyaceae</taxon>
        <taxon>Leptolyngbya group</taxon>
        <taxon>Leptolyngbya</taxon>
    </lineage>
</organism>
<evidence type="ECO:0008006" key="4">
    <source>
        <dbReference type="Google" id="ProtNLM"/>
    </source>
</evidence>
<feature type="non-terminal residue" evidence="2">
    <location>
        <position position="137"/>
    </location>
</feature>
<proteinExistence type="predicted"/>
<dbReference type="Proteomes" id="UP000615026">
    <property type="component" value="Unassembled WGS sequence"/>
</dbReference>
<protein>
    <recommendedName>
        <fullName evidence="4">PEP-CTERM sorting domain-containing protein</fullName>
    </recommendedName>
</protein>